<name>A0A9D2S560_9FIRM</name>
<sequence>MEQKRLGRQTVALARPPVLTGWAGVAGKKEGEGPLAAQFHYVSQDDSFGEKSWEKAESAMQRMALSAALDQAGRTASELDYALAGDLLNQCISSSFALRGQEVPFYGLYGACSTMAESLSLAALLLDGGFGARAAAVTSSHFCSAERQYRTPLEYGSQRTPTAQWTVTGAGAVVLETEGAGPRVTHVTTGKIVDKGVKDPANMGAAMAPAAYDTIRAHLAETGRKPSFYDLIVTGDLGELGREIVLDFFHRDGVELKNLSDCGLLVYDLERQDVHCGGSGCGCSAVALTSLFLPGLKQGRWKHILFCGTGALLSPTSTQQGESIPGICHAVALEGPA</sequence>
<dbReference type="NCBIfam" id="TIGR02845">
    <property type="entry name" value="spore_V_AD"/>
    <property type="match status" value="1"/>
</dbReference>
<organism evidence="1 2">
    <name type="scientific">Candidatus Flavonifractor intestinipullorum</name>
    <dbReference type="NCBI Taxonomy" id="2838587"/>
    <lineage>
        <taxon>Bacteria</taxon>
        <taxon>Bacillati</taxon>
        <taxon>Bacillota</taxon>
        <taxon>Clostridia</taxon>
        <taxon>Eubacteriales</taxon>
        <taxon>Oscillospiraceae</taxon>
        <taxon>Flavonifractor</taxon>
    </lineage>
</organism>
<accession>A0A9D2S560</accession>
<dbReference type="Proteomes" id="UP000824208">
    <property type="component" value="Unassembled WGS sequence"/>
</dbReference>
<evidence type="ECO:0000313" key="1">
    <source>
        <dbReference type="EMBL" id="HJB57358.1"/>
    </source>
</evidence>
<dbReference type="GO" id="GO:0016746">
    <property type="term" value="F:acyltransferase activity"/>
    <property type="evidence" value="ECO:0007669"/>
    <property type="project" value="InterPro"/>
</dbReference>
<dbReference type="InterPro" id="IPR016039">
    <property type="entry name" value="Thiolase-like"/>
</dbReference>
<dbReference type="SUPFAM" id="SSF53901">
    <property type="entry name" value="Thiolase-like"/>
    <property type="match status" value="1"/>
</dbReference>
<comment type="caution">
    <text evidence="1">The sequence shown here is derived from an EMBL/GenBank/DDBJ whole genome shotgun (WGS) entry which is preliminary data.</text>
</comment>
<reference evidence="1" key="2">
    <citation type="submission" date="2021-04" db="EMBL/GenBank/DDBJ databases">
        <authorList>
            <person name="Gilroy R."/>
        </authorList>
    </citation>
    <scope>NUCLEOTIDE SEQUENCE</scope>
    <source>
        <strain evidence="1">CHK189-11263</strain>
    </source>
</reference>
<dbReference type="AlphaFoldDB" id="A0A9D2S560"/>
<dbReference type="PIRSF" id="PIRSF011570">
    <property type="entry name" value="SpoVAD"/>
    <property type="match status" value="1"/>
</dbReference>
<evidence type="ECO:0000313" key="2">
    <source>
        <dbReference type="Proteomes" id="UP000824208"/>
    </source>
</evidence>
<dbReference type="EMBL" id="DWYC01000061">
    <property type="protein sequence ID" value="HJB57358.1"/>
    <property type="molecule type" value="Genomic_DNA"/>
</dbReference>
<dbReference type="Gene3D" id="3.40.47.40">
    <property type="entry name" value="Stage V sporulation protein AD"/>
    <property type="match status" value="1"/>
</dbReference>
<dbReference type="Pfam" id="PF07451">
    <property type="entry name" value="SpoVAD"/>
    <property type="match status" value="1"/>
</dbReference>
<dbReference type="InterPro" id="IPR038369">
    <property type="entry name" value="SpoVAD_sf"/>
</dbReference>
<protein>
    <submittedName>
        <fullName evidence="1">Stage V sporulation protein AD</fullName>
    </submittedName>
</protein>
<dbReference type="NCBIfam" id="NF006160">
    <property type="entry name" value="PRK08304.1"/>
    <property type="match status" value="1"/>
</dbReference>
<gene>
    <name evidence="1" type="primary">spoVAD</name>
    <name evidence="1" type="ORF">H9714_07395</name>
</gene>
<reference evidence="1" key="1">
    <citation type="journal article" date="2021" name="PeerJ">
        <title>Extensive microbial diversity within the chicken gut microbiome revealed by metagenomics and culture.</title>
        <authorList>
            <person name="Gilroy R."/>
            <person name="Ravi A."/>
            <person name="Getino M."/>
            <person name="Pursley I."/>
            <person name="Horton D.L."/>
            <person name="Alikhan N.F."/>
            <person name="Baker D."/>
            <person name="Gharbi K."/>
            <person name="Hall N."/>
            <person name="Watson M."/>
            <person name="Adriaenssens E.M."/>
            <person name="Foster-Nyarko E."/>
            <person name="Jarju S."/>
            <person name="Secka A."/>
            <person name="Antonio M."/>
            <person name="Oren A."/>
            <person name="Chaudhuri R.R."/>
            <person name="La Ragione R."/>
            <person name="Hildebrand F."/>
            <person name="Pallen M.J."/>
        </authorList>
    </citation>
    <scope>NUCLEOTIDE SEQUENCE</scope>
    <source>
        <strain evidence="1">CHK189-11263</strain>
    </source>
</reference>
<dbReference type="InterPro" id="IPR010894">
    <property type="entry name" value="SpoVAD"/>
</dbReference>
<proteinExistence type="predicted"/>